<evidence type="ECO:0000256" key="2">
    <source>
        <dbReference type="SAM" id="Phobius"/>
    </source>
</evidence>
<reference evidence="3 4" key="1">
    <citation type="submission" date="2020-07" db="EMBL/GenBank/DDBJ databases">
        <title>Sequencing the genomes of 1000 actinobacteria strains.</title>
        <authorList>
            <person name="Klenk H.-P."/>
        </authorList>
    </citation>
    <scope>NUCLEOTIDE SEQUENCE [LARGE SCALE GENOMIC DNA]</scope>
    <source>
        <strain evidence="3 4">DSM 103164</strain>
    </source>
</reference>
<dbReference type="Pfam" id="PF06772">
    <property type="entry name" value="LtrA"/>
    <property type="match status" value="1"/>
</dbReference>
<feature type="transmembrane region" description="Helical" evidence="2">
    <location>
        <begin position="285"/>
        <end position="307"/>
    </location>
</feature>
<keyword evidence="4" id="KW-1185">Reference proteome</keyword>
<keyword evidence="2" id="KW-0812">Transmembrane</keyword>
<protein>
    <submittedName>
        <fullName evidence="3">Low temperature requirement protein LtrA</fullName>
    </submittedName>
</protein>
<organism evidence="3 4">
    <name type="scientific">Naumannella cuiyingiana</name>
    <dbReference type="NCBI Taxonomy" id="1347891"/>
    <lineage>
        <taxon>Bacteria</taxon>
        <taxon>Bacillati</taxon>
        <taxon>Actinomycetota</taxon>
        <taxon>Actinomycetes</taxon>
        <taxon>Propionibacteriales</taxon>
        <taxon>Propionibacteriaceae</taxon>
        <taxon>Naumannella</taxon>
    </lineage>
</organism>
<proteinExistence type="predicted"/>
<gene>
    <name evidence="3" type="ORF">GGQ54_001976</name>
</gene>
<dbReference type="EMBL" id="JACBZS010000001">
    <property type="protein sequence ID" value="NYI71416.1"/>
    <property type="molecule type" value="Genomic_DNA"/>
</dbReference>
<feature type="transmembrane region" description="Helical" evidence="2">
    <location>
        <begin position="250"/>
        <end position="273"/>
    </location>
</feature>
<feature type="transmembrane region" description="Helical" evidence="2">
    <location>
        <begin position="222"/>
        <end position="244"/>
    </location>
</feature>
<feature type="transmembrane region" description="Helical" evidence="2">
    <location>
        <begin position="319"/>
        <end position="343"/>
    </location>
</feature>
<sequence>MTETSGTRGLSHRLVPMRGRDPEEPHRAATPLELLFDLVFVVAVGIASSTFAHSLGEAHWASAILAFAFVMYAIVWAWFGWTTFASAFDTDDWLYRLLTMLQMCGVVVLALGVPPVFSSLDAGQVVDNRVLVLGYVIMRIAMALQWLRVSRGPYRRVAHTHIATIVIAQAGWILTAILPLPLPALLALIAVLYAVELGGPALAERRQATPWHAHHLAERFGLLTIIMLGECVVGTIAAVSAAVGEQGWTLDAALVTFAGVGLTFGMWWIYFIVPHAETLERRRGAAIRWAYGHFAIFAPIAAVGAGLDVGAYEIEGKNVIGPIESILTVAVPLAIYLIVLFWFYRMLSGSSGPYAWMLVGALVVIAAAVAIVAAGVPFTVGLAILTLAPVVVIVGDEVIGHRHREAHVARLES</sequence>
<dbReference type="PANTHER" id="PTHR36840">
    <property type="entry name" value="BLL5714 PROTEIN"/>
    <property type="match status" value="1"/>
</dbReference>
<feature type="transmembrane region" description="Helical" evidence="2">
    <location>
        <begin position="93"/>
        <end position="117"/>
    </location>
</feature>
<accession>A0A7Z0D9U7</accession>
<feature type="transmembrane region" description="Helical" evidence="2">
    <location>
        <begin position="159"/>
        <end position="178"/>
    </location>
</feature>
<feature type="transmembrane region" description="Helical" evidence="2">
    <location>
        <begin position="58"/>
        <end position="81"/>
    </location>
</feature>
<feature type="transmembrane region" description="Helical" evidence="2">
    <location>
        <begin position="34"/>
        <end position="52"/>
    </location>
</feature>
<dbReference type="InterPro" id="IPR010640">
    <property type="entry name" value="Low_temperature_requirement_A"/>
</dbReference>
<keyword evidence="2" id="KW-0472">Membrane</keyword>
<dbReference type="Proteomes" id="UP000527616">
    <property type="component" value="Unassembled WGS sequence"/>
</dbReference>
<dbReference type="RefSeq" id="WP_179445242.1">
    <property type="nucleotide sequence ID" value="NZ_JACBZS010000001.1"/>
</dbReference>
<feature type="transmembrane region" description="Helical" evidence="2">
    <location>
        <begin position="380"/>
        <end position="400"/>
    </location>
</feature>
<evidence type="ECO:0000256" key="1">
    <source>
        <dbReference type="SAM" id="MobiDB-lite"/>
    </source>
</evidence>
<keyword evidence="2" id="KW-1133">Transmembrane helix</keyword>
<dbReference type="AlphaFoldDB" id="A0A7Z0D9U7"/>
<feature type="transmembrane region" description="Helical" evidence="2">
    <location>
        <begin position="355"/>
        <end position="374"/>
    </location>
</feature>
<feature type="region of interest" description="Disordered" evidence="1">
    <location>
        <begin position="1"/>
        <end position="25"/>
    </location>
</feature>
<name>A0A7Z0D9U7_9ACTN</name>
<evidence type="ECO:0000313" key="3">
    <source>
        <dbReference type="EMBL" id="NYI71416.1"/>
    </source>
</evidence>
<feature type="transmembrane region" description="Helical" evidence="2">
    <location>
        <begin position="129"/>
        <end position="147"/>
    </location>
</feature>
<comment type="caution">
    <text evidence="3">The sequence shown here is derived from an EMBL/GenBank/DDBJ whole genome shotgun (WGS) entry which is preliminary data.</text>
</comment>
<evidence type="ECO:0000313" key="4">
    <source>
        <dbReference type="Proteomes" id="UP000527616"/>
    </source>
</evidence>
<dbReference type="PANTHER" id="PTHR36840:SF1">
    <property type="entry name" value="BLL5714 PROTEIN"/>
    <property type="match status" value="1"/>
</dbReference>
<feature type="transmembrane region" description="Helical" evidence="2">
    <location>
        <begin position="184"/>
        <end position="202"/>
    </location>
</feature>